<organism evidence="2 3">
    <name type="scientific">Sulfitobacter albidus</name>
    <dbReference type="NCBI Taxonomy" id="2829501"/>
    <lineage>
        <taxon>Bacteria</taxon>
        <taxon>Pseudomonadati</taxon>
        <taxon>Pseudomonadota</taxon>
        <taxon>Alphaproteobacteria</taxon>
        <taxon>Rhodobacterales</taxon>
        <taxon>Roseobacteraceae</taxon>
        <taxon>Sulfitobacter</taxon>
    </lineage>
</organism>
<dbReference type="InterPro" id="IPR002934">
    <property type="entry name" value="Polymerase_NTP_transf_dom"/>
</dbReference>
<dbReference type="EMBL" id="CP073581">
    <property type="protein sequence ID" value="QUJ76109.1"/>
    <property type="molecule type" value="Genomic_DNA"/>
</dbReference>
<dbReference type="Gene3D" id="3.30.460.10">
    <property type="entry name" value="Beta Polymerase, domain 2"/>
    <property type="match status" value="1"/>
</dbReference>
<accession>A0A975JCS7</accession>
<dbReference type="InterPro" id="IPR043519">
    <property type="entry name" value="NT_sf"/>
</dbReference>
<evidence type="ECO:0000313" key="3">
    <source>
        <dbReference type="Proteomes" id="UP000683291"/>
    </source>
</evidence>
<gene>
    <name evidence="2" type="ORF">KDD17_14460</name>
</gene>
<feature type="domain" description="Polymerase nucleotidyl transferase" evidence="1">
    <location>
        <begin position="8"/>
        <end position="34"/>
    </location>
</feature>
<dbReference type="KEGG" id="sual:KDD17_14460"/>
<sequence length="233" mass="26454">MAEMSACVLLFGSMARGDSSGTSDVDLLISEETGSIKSERAGRVEVQYTPQKYLLEMSARGDLFAIHLAYEAKVVADPDGFFDSFKKSLKIKSSYAKERESASALAAYLLKRKLSKRQFPIRNKRIAWCVRTILISLLLEDGEIVFSPMRLQELYPDKRIGILLNARRTKIDISGYKKALRWFLEEFGEDEFSRKGLKQLRQVFKQQDNKVAESTIRSLSCSVAFSPYHTRSA</sequence>
<dbReference type="SUPFAM" id="SSF81301">
    <property type="entry name" value="Nucleotidyltransferase"/>
    <property type="match status" value="1"/>
</dbReference>
<dbReference type="GO" id="GO:0016779">
    <property type="term" value="F:nucleotidyltransferase activity"/>
    <property type="evidence" value="ECO:0007669"/>
    <property type="project" value="InterPro"/>
</dbReference>
<evidence type="ECO:0000259" key="1">
    <source>
        <dbReference type="Pfam" id="PF01909"/>
    </source>
</evidence>
<dbReference type="AlphaFoldDB" id="A0A975JCS7"/>
<protein>
    <submittedName>
        <fullName evidence="2">Nucleotidyltransferase domain-containing protein</fullName>
    </submittedName>
</protein>
<proteinExistence type="predicted"/>
<reference evidence="2" key="1">
    <citation type="submission" date="2021-04" db="EMBL/GenBank/DDBJ databases">
        <title>Complete genome sequence for Sulfitobacter sp. strain JK7-1.</title>
        <authorList>
            <person name="Park S.-J."/>
        </authorList>
    </citation>
    <scope>NUCLEOTIDE SEQUENCE</scope>
    <source>
        <strain evidence="2">JK7-1</strain>
    </source>
</reference>
<evidence type="ECO:0000313" key="2">
    <source>
        <dbReference type="EMBL" id="QUJ76109.1"/>
    </source>
</evidence>
<dbReference type="Pfam" id="PF01909">
    <property type="entry name" value="NTP_transf_2"/>
    <property type="match status" value="1"/>
</dbReference>
<keyword evidence="3" id="KW-1185">Reference proteome</keyword>
<dbReference type="CDD" id="cd05403">
    <property type="entry name" value="NT_KNTase_like"/>
    <property type="match status" value="1"/>
</dbReference>
<name>A0A975JCS7_9RHOB</name>
<dbReference type="Proteomes" id="UP000683291">
    <property type="component" value="Chromosome 1"/>
</dbReference>